<dbReference type="PANTHER" id="PTHR39597">
    <property type="entry name" value="UBA DOMAIN-CONTAINING PROTEIN RUP1"/>
    <property type="match status" value="1"/>
</dbReference>
<evidence type="ECO:0000313" key="2">
    <source>
        <dbReference type="EMBL" id="KAF2028373.1"/>
    </source>
</evidence>
<evidence type="ECO:0000313" key="3">
    <source>
        <dbReference type="Proteomes" id="UP000799777"/>
    </source>
</evidence>
<keyword evidence="3" id="KW-1185">Reference proteome</keyword>
<comment type="caution">
    <text evidence="2">The sequence shown here is derived from an EMBL/GenBank/DDBJ whole genome shotgun (WGS) entry which is preliminary data.</text>
</comment>
<dbReference type="OrthoDB" id="4489171at2759"/>
<evidence type="ECO:0008006" key="4">
    <source>
        <dbReference type="Google" id="ProtNLM"/>
    </source>
</evidence>
<dbReference type="EMBL" id="ML978213">
    <property type="protein sequence ID" value="KAF2028373.1"/>
    <property type="molecule type" value="Genomic_DNA"/>
</dbReference>
<protein>
    <recommendedName>
        <fullName evidence="4">UBA domain-containing protein</fullName>
    </recommendedName>
</protein>
<evidence type="ECO:0000256" key="1">
    <source>
        <dbReference type="SAM" id="MobiDB-lite"/>
    </source>
</evidence>
<feature type="compositionally biased region" description="Polar residues" evidence="1">
    <location>
        <begin position="694"/>
        <end position="703"/>
    </location>
</feature>
<accession>A0A9P4H546</accession>
<dbReference type="GO" id="GO:0016579">
    <property type="term" value="P:protein deubiquitination"/>
    <property type="evidence" value="ECO:0007669"/>
    <property type="project" value="TreeGrafter"/>
</dbReference>
<dbReference type="CDD" id="cd14273">
    <property type="entry name" value="UBA_TAP-C_like"/>
    <property type="match status" value="1"/>
</dbReference>
<dbReference type="AlphaFoldDB" id="A0A9P4H546"/>
<reference evidence="2" key="1">
    <citation type="journal article" date="2020" name="Stud. Mycol.">
        <title>101 Dothideomycetes genomes: a test case for predicting lifestyles and emergence of pathogens.</title>
        <authorList>
            <person name="Haridas S."/>
            <person name="Albert R."/>
            <person name="Binder M."/>
            <person name="Bloem J."/>
            <person name="Labutti K."/>
            <person name="Salamov A."/>
            <person name="Andreopoulos B."/>
            <person name="Baker S."/>
            <person name="Barry K."/>
            <person name="Bills G."/>
            <person name="Bluhm B."/>
            <person name="Cannon C."/>
            <person name="Castanera R."/>
            <person name="Culley D."/>
            <person name="Daum C."/>
            <person name="Ezra D."/>
            <person name="Gonzalez J."/>
            <person name="Henrissat B."/>
            <person name="Kuo A."/>
            <person name="Liang C."/>
            <person name="Lipzen A."/>
            <person name="Lutzoni F."/>
            <person name="Magnuson J."/>
            <person name="Mondo S."/>
            <person name="Nolan M."/>
            <person name="Ohm R."/>
            <person name="Pangilinan J."/>
            <person name="Park H.-J."/>
            <person name="Ramirez L."/>
            <person name="Alfaro M."/>
            <person name="Sun H."/>
            <person name="Tritt A."/>
            <person name="Yoshinaga Y."/>
            <person name="Zwiers L.-H."/>
            <person name="Turgeon B."/>
            <person name="Goodwin S."/>
            <person name="Spatafora J."/>
            <person name="Crous P."/>
            <person name="Grigoriev I."/>
        </authorList>
    </citation>
    <scope>NUCLEOTIDE SEQUENCE</scope>
    <source>
        <strain evidence="2">CBS 110217</strain>
    </source>
</reference>
<dbReference type="PANTHER" id="PTHR39597:SF1">
    <property type="entry name" value="UBA DOMAIN-CONTAINING PROTEIN RUP1"/>
    <property type="match status" value="1"/>
</dbReference>
<dbReference type="InterPro" id="IPR055335">
    <property type="entry name" value="Ucp6/RUP1"/>
</dbReference>
<feature type="region of interest" description="Disordered" evidence="1">
    <location>
        <begin position="157"/>
        <end position="177"/>
    </location>
</feature>
<name>A0A9P4H546_9PLEO</name>
<dbReference type="GO" id="GO:0005634">
    <property type="term" value="C:nucleus"/>
    <property type="evidence" value="ECO:0007669"/>
    <property type="project" value="TreeGrafter"/>
</dbReference>
<proteinExistence type="predicted"/>
<feature type="compositionally biased region" description="Polar residues" evidence="1">
    <location>
        <begin position="85"/>
        <end position="116"/>
    </location>
</feature>
<feature type="region of interest" description="Disordered" evidence="1">
    <location>
        <begin position="63"/>
        <end position="116"/>
    </location>
</feature>
<dbReference type="GO" id="GO:0005829">
    <property type="term" value="C:cytosol"/>
    <property type="evidence" value="ECO:0007669"/>
    <property type="project" value="TreeGrafter"/>
</dbReference>
<feature type="region of interest" description="Disordered" evidence="1">
    <location>
        <begin position="686"/>
        <end position="715"/>
    </location>
</feature>
<dbReference type="Pfam" id="PF14555">
    <property type="entry name" value="UBA_4"/>
    <property type="match status" value="1"/>
</dbReference>
<organism evidence="2 3">
    <name type="scientific">Setomelanomma holmii</name>
    <dbReference type="NCBI Taxonomy" id="210430"/>
    <lineage>
        <taxon>Eukaryota</taxon>
        <taxon>Fungi</taxon>
        <taxon>Dikarya</taxon>
        <taxon>Ascomycota</taxon>
        <taxon>Pezizomycotina</taxon>
        <taxon>Dothideomycetes</taxon>
        <taxon>Pleosporomycetidae</taxon>
        <taxon>Pleosporales</taxon>
        <taxon>Pleosporineae</taxon>
        <taxon>Phaeosphaeriaceae</taxon>
        <taxon>Setomelanomma</taxon>
    </lineage>
</organism>
<gene>
    <name evidence="2" type="ORF">EK21DRAFT_90659</name>
</gene>
<sequence length="783" mass="86581">MADTKVADLLEFIGYALTPDDAVQLLKICDNNLEQAAMKYYETDPANMRKLLTDAKPQWDNTAFGAGRYGENDGNGGIPSFENYPHSNSQSRAPTRPPSRTSQRSNLSTHLGDNPMQSIENLQESGVVGNTHSVFGPATKDHYDTAQWAMVPTATEVIPDPAPSERQRKQGQPGFLKPSPRFNYLPALISILHTIPLFRDFLLASSVTQRSYWMGDDWWKGSPAIPARIIDTTTGLEEAHGLDILHETQRLMAFLDKSDRAYATVTSMLELDGWKESRPPMEDDDDDLLKFLMLWSAAYDAQVPDEPLDGWVRSVVNVGERSVQNFVFDGTIIREGANPGLSVYDVLDENLFSSATGSAHITDISKVLLLRLTSATTNAQGLGCRVPATLYADRYLQVNKPVIDSMYHDMKQHEDQLKHIDTTVQSLKFHTPKNEKIKPVETLKLIETSMKAFQPREGHEDTDTQDAAVLAQLQSLHQSIESKLAGLDAQSKRIRETLSSISGRFKPVVDDGAETLIDITDTEYPEGQSPQDAMHNPYNLCGVATHLGVVYLQHPDTTSNTPGAQQWWRVQYDTEPSSPTIRRDCLTQEEVLERAATESASALLVYAHKDAMAPDPLPLPKPLEDFVKKDNLNFMEELQKAATGWEHMEYDQSGDVPKGDWNDTIDGPPGYNYDEDWANMSAQEFHSHNRHDSNLSSATLTPNTEHDDTGGGTGVQEMVEVNGSMDAMNGLSSATSSTIDGGVMGIDGAVKGHGRASFTDEVMPDAHDEPRVQHIEIAEKKGG</sequence>
<dbReference type="Proteomes" id="UP000799777">
    <property type="component" value="Unassembled WGS sequence"/>
</dbReference>